<feature type="domain" description="HSF-type DNA-binding" evidence="7">
    <location>
        <begin position="142"/>
        <end position="248"/>
    </location>
</feature>
<dbReference type="SUPFAM" id="SSF46785">
    <property type="entry name" value="Winged helix' DNA-binding domain"/>
    <property type="match status" value="1"/>
</dbReference>
<dbReference type="PRINTS" id="PR00056">
    <property type="entry name" value="HSFDOMAIN"/>
</dbReference>
<reference evidence="8" key="1">
    <citation type="submission" date="2016-04" db="EMBL/GenBank/DDBJ databases">
        <authorList>
            <person name="Evans L.H."/>
            <person name="Alamgir A."/>
            <person name="Owens N."/>
            <person name="Weber N.D."/>
            <person name="Virtaneva K."/>
            <person name="Barbian K."/>
            <person name="Babar A."/>
            <person name="Rosenke K."/>
        </authorList>
    </citation>
    <scope>NUCLEOTIDE SEQUENCE [LARGE SCALE GENOMIC DNA]</scope>
    <source>
        <strain evidence="8">CBS 101.48</strain>
    </source>
</reference>
<evidence type="ECO:0000256" key="2">
    <source>
        <dbReference type="ARBA" id="ARBA00006403"/>
    </source>
</evidence>
<keyword evidence="4" id="KW-0539">Nucleus</keyword>
<evidence type="ECO:0000313" key="9">
    <source>
        <dbReference type="Proteomes" id="UP000078561"/>
    </source>
</evidence>
<comment type="similarity">
    <text evidence="2 5">Belongs to the HSF family.</text>
</comment>
<feature type="compositionally biased region" description="Low complexity" evidence="6">
    <location>
        <begin position="63"/>
        <end position="74"/>
    </location>
</feature>
<dbReference type="InterPro" id="IPR036388">
    <property type="entry name" value="WH-like_DNA-bd_sf"/>
</dbReference>
<protein>
    <recommendedName>
        <fullName evidence="7">HSF-type DNA-binding domain-containing protein</fullName>
    </recommendedName>
</protein>
<dbReference type="Gene3D" id="1.10.10.10">
    <property type="entry name" value="Winged helix-like DNA-binding domain superfamily/Winged helix DNA-binding domain"/>
    <property type="match status" value="1"/>
</dbReference>
<dbReference type="Proteomes" id="UP000078561">
    <property type="component" value="Unassembled WGS sequence"/>
</dbReference>
<dbReference type="InterPro" id="IPR036390">
    <property type="entry name" value="WH_DNA-bd_sf"/>
</dbReference>
<dbReference type="InParanoid" id="A0A168QN40"/>
<sequence length="511" mass="58637">MLNSIPLQEATLDFIQQNGDSYSAEATTNVTTTTLISPAQSSLQYPNTSDFSHHRQHQHQRQQEQQHQQQEQQHQSMVYMNSYHYRVNSNKSMSSSYDDEYNNRFIEDTTPSLPSSNDSFRPALSLYAPGDLTTTKAYTSRGVAGFVFKLYQCLQEPHTGHTYARWYRHAGKDMFVIDCIPKFTKEVLPRLFKHGKFSSFVRQLNIYGFQRDTDARKSKGTKDKETCRWHHPYFQPGRHDLFPLIRRKATLNCRSKQPQPIEDSMETIIIADPIDNSNKRYSTSHSSASSIVSLSSSLPNPSVQHEARPIQSPSLSLLNINHSFDGCYKGTSTLDLVLDETIARQPSSSFCMQDFMHANTGYAMEQCTEQPMEQPLQQAMEEMNRLGYNDTSTTITTTTPSPRNRLAMEQNLQQQLSQLQTNFTSDYHFYSKQIRLAHNLIKQQESQLNRLEAISAYRQSHMNHRPGLHHDNQQCKEQPIPPSDSDIKGKKQAVPENRALPLDFINTANQK</sequence>
<keyword evidence="9" id="KW-1185">Reference proteome</keyword>
<accession>A0A168QN40</accession>
<feature type="region of interest" description="Disordered" evidence="6">
    <location>
        <begin position="463"/>
        <end position="511"/>
    </location>
</feature>
<dbReference type="Pfam" id="PF00447">
    <property type="entry name" value="HSF_DNA-bind"/>
    <property type="match status" value="1"/>
</dbReference>
<dbReference type="OrthoDB" id="60033at2759"/>
<dbReference type="PANTHER" id="PTHR10015">
    <property type="entry name" value="HEAT SHOCK TRANSCRIPTION FACTOR"/>
    <property type="match status" value="1"/>
</dbReference>
<gene>
    <name evidence="8" type="primary">ABSGL_11016.1 scaffold 12038</name>
</gene>
<organism evidence="8">
    <name type="scientific">Absidia glauca</name>
    <name type="common">Pin mould</name>
    <dbReference type="NCBI Taxonomy" id="4829"/>
    <lineage>
        <taxon>Eukaryota</taxon>
        <taxon>Fungi</taxon>
        <taxon>Fungi incertae sedis</taxon>
        <taxon>Mucoromycota</taxon>
        <taxon>Mucoromycotina</taxon>
        <taxon>Mucoromycetes</taxon>
        <taxon>Mucorales</taxon>
        <taxon>Cunninghamellaceae</taxon>
        <taxon>Absidia</taxon>
    </lineage>
</organism>
<proteinExistence type="inferred from homology"/>
<comment type="subcellular location">
    <subcellularLocation>
        <location evidence="1">Nucleus</location>
    </subcellularLocation>
</comment>
<dbReference type="GO" id="GO:0003700">
    <property type="term" value="F:DNA-binding transcription factor activity"/>
    <property type="evidence" value="ECO:0007669"/>
    <property type="project" value="InterPro"/>
</dbReference>
<evidence type="ECO:0000256" key="1">
    <source>
        <dbReference type="ARBA" id="ARBA00004123"/>
    </source>
</evidence>
<evidence type="ECO:0000313" key="8">
    <source>
        <dbReference type="EMBL" id="SAM05150.1"/>
    </source>
</evidence>
<dbReference type="InterPro" id="IPR000232">
    <property type="entry name" value="HSF_DNA-bd"/>
</dbReference>
<dbReference type="SMART" id="SM00415">
    <property type="entry name" value="HSF"/>
    <property type="match status" value="1"/>
</dbReference>
<dbReference type="GO" id="GO:0005634">
    <property type="term" value="C:nucleus"/>
    <property type="evidence" value="ECO:0007669"/>
    <property type="project" value="UniProtKB-SubCell"/>
</dbReference>
<dbReference type="EMBL" id="LT554419">
    <property type="protein sequence ID" value="SAM05150.1"/>
    <property type="molecule type" value="Genomic_DNA"/>
</dbReference>
<dbReference type="GO" id="GO:0043565">
    <property type="term" value="F:sequence-specific DNA binding"/>
    <property type="evidence" value="ECO:0007669"/>
    <property type="project" value="InterPro"/>
</dbReference>
<feature type="compositionally biased region" description="Polar residues" evidence="6">
    <location>
        <begin position="37"/>
        <end position="50"/>
    </location>
</feature>
<evidence type="ECO:0000256" key="3">
    <source>
        <dbReference type="ARBA" id="ARBA00023125"/>
    </source>
</evidence>
<dbReference type="PANTHER" id="PTHR10015:SF427">
    <property type="entry name" value="HEAT SHOCK FACTOR PROTEIN"/>
    <property type="match status" value="1"/>
</dbReference>
<dbReference type="AlphaFoldDB" id="A0A168QN40"/>
<evidence type="ECO:0000256" key="6">
    <source>
        <dbReference type="SAM" id="MobiDB-lite"/>
    </source>
</evidence>
<name>A0A168QN40_ABSGL</name>
<dbReference type="STRING" id="4829.A0A168QN40"/>
<evidence type="ECO:0000256" key="4">
    <source>
        <dbReference type="ARBA" id="ARBA00023242"/>
    </source>
</evidence>
<evidence type="ECO:0000256" key="5">
    <source>
        <dbReference type="RuleBase" id="RU004020"/>
    </source>
</evidence>
<keyword evidence="3" id="KW-0238">DNA-binding</keyword>
<evidence type="ECO:0000259" key="7">
    <source>
        <dbReference type="SMART" id="SM00415"/>
    </source>
</evidence>
<feature type="region of interest" description="Disordered" evidence="6">
    <location>
        <begin position="37"/>
        <end position="74"/>
    </location>
</feature>